<keyword evidence="3" id="KW-1185">Reference proteome</keyword>
<dbReference type="PROSITE" id="PS51996">
    <property type="entry name" value="TR_MART"/>
    <property type="match status" value="1"/>
</dbReference>
<dbReference type="Proteomes" id="UP000681722">
    <property type="component" value="Unassembled WGS sequence"/>
</dbReference>
<sequence length="881" mass="103068">MVTKYLEDISSATYHYNGGEILAEKSNQNICFQVVNTCLQHLVDDDNDKRFSEIFCHYKYRRAFFIIQGLAWQLLYKLEELESIECDYLVNLANLNIKIIHNKYIINKNLFYKMFFAVKYNSSNEHVLECLLRHIKNINNIKNPLFVKIICLWLDTFSHYELETSEIVSTQHVLLLHGRPDEEKLLQDIFNYIITQIDCLLFNSLQRDVAIWQRFLLCYTSPPYYCGSFLFYLAAIGRSFNQELLSKCRQFTITHTKDINKWSSSSDMLHSIMGTVFIVTTSIIGEYDERFYLSLLKIMNYKKFQQQLCSTWKNDETILISEIIRYFADNLNMREYDDSRSILRTVSHKFNCLFDKTMQHEITKINLCYIILETANKKSVIVDQMIIRCFEYIENMKMIIKDEETVHKKIERLLKGLETAFQYQYDINDLVGILKKVDLLADSINKHPCSTDNFLSKSSPDSIHAVQQLKERLTFRHHMQSSVANGIWVYSAYRQRYPRNMNQIQIVPVVIQNNSEEEYRPNNPFLKFIVERSSSNLINLNEQLAESIVTELERLRCQKQSSLNTLTFSSLNQQTISKTMNVVTLSLSDDRLTGNDLHIEWTLVPREPFKKQNAIRNKLNEFLKLLQTSPNSSTGERSFDLIVSDFYSYFSTLPLTNHEQEIVKQYLDKLLVSDWMSMNPTYIVKAYTTTTSFYKYINQHLAMYGLDYLDPLAVDVNVDYRMVRCLLDIVAILMHHDKMRHFEFCGTTYRGMLITEEDSYKYVVGSKIMNKSFLSTTKLREVAIVFGGGDGQEQFLGKTSDNRPKQATALCTYTIRNTGTALDIETLSEATYDEEEVLILPFSAFKVTSLTRSSSHFIEIKLEECTNDKIEEEEDVLETHF</sequence>
<dbReference type="AlphaFoldDB" id="A0A815GDV0"/>
<evidence type="ECO:0000313" key="3">
    <source>
        <dbReference type="Proteomes" id="UP000663829"/>
    </source>
</evidence>
<protein>
    <submittedName>
        <fullName evidence="1">Uncharacterized protein</fullName>
    </submittedName>
</protein>
<evidence type="ECO:0000313" key="2">
    <source>
        <dbReference type="EMBL" id="CAF4196045.1"/>
    </source>
</evidence>
<dbReference type="EMBL" id="CAJNOQ010014231">
    <property type="protein sequence ID" value="CAF1337452.1"/>
    <property type="molecule type" value="Genomic_DNA"/>
</dbReference>
<dbReference type="Proteomes" id="UP000663829">
    <property type="component" value="Unassembled WGS sequence"/>
</dbReference>
<proteinExistence type="predicted"/>
<dbReference type="EMBL" id="CAJOBC010056849">
    <property type="protein sequence ID" value="CAF4196045.1"/>
    <property type="molecule type" value="Genomic_DNA"/>
</dbReference>
<evidence type="ECO:0000313" key="1">
    <source>
        <dbReference type="EMBL" id="CAF1337452.1"/>
    </source>
</evidence>
<gene>
    <name evidence="1" type="ORF">GPM918_LOCUS30261</name>
    <name evidence="2" type="ORF">SRO942_LOCUS30873</name>
</gene>
<reference evidence="1" key="1">
    <citation type="submission" date="2021-02" db="EMBL/GenBank/DDBJ databases">
        <authorList>
            <person name="Nowell W R."/>
        </authorList>
    </citation>
    <scope>NUCLEOTIDE SEQUENCE</scope>
</reference>
<comment type="caution">
    <text evidence="1">The sequence shown here is derived from an EMBL/GenBank/DDBJ whole genome shotgun (WGS) entry which is preliminary data.</text>
</comment>
<organism evidence="1 3">
    <name type="scientific">Didymodactylos carnosus</name>
    <dbReference type="NCBI Taxonomy" id="1234261"/>
    <lineage>
        <taxon>Eukaryota</taxon>
        <taxon>Metazoa</taxon>
        <taxon>Spiralia</taxon>
        <taxon>Gnathifera</taxon>
        <taxon>Rotifera</taxon>
        <taxon>Eurotatoria</taxon>
        <taxon>Bdelloidea</taxon>
        <taxon>Philodinida</taxon>
        <taxon>Philodinidae</taxon>
        <taxon>Didymodactylos</taxon>
    </lineage>
</organism>
<name>A0A815GDV0_9BILA</name>
<dbReference type="Gene3D" id="3.90.176.10">
    <property type="entry name" value="Toxin ADP-ribosyltransferase, Chain A, domain 1"/>
    <property type="match status" value="1"/>
</dbReference>
<dbReference type="SUPFAM" id="SSF56399">
    <property type="entry name" value="ADP-ribosylation"/>
    <property type="match status" value="1"/>
</dbReference>
<dbReference type="OrthoDB" id="10006794at2759"/>
<accession>A0A815GDV0</accession>